<dbReference type="OrthoDB" id="5428890at2759"/>
<proteinExistence type="predicted"/>
<keyword evidence="1" id="KW-1133">Transmembrane helix</keyword>
<organism evidence="2 3">
    <name type="scientific">Bimuria novae-zelandiae CBS 107.79</name>
    <dbReference type="NCBI Taxonomy" id="1447943"/>
    <lineage>
        <taxon>Eukaryota</taxon>
        <taxon>Fungi</taxon>
        <taxon>Dikarya</taxon>
        <taxon>Ascomycota</taxon>
        <taxon>Pezizomycotina</taxon>
        <taxon>Dothideomycetes</taxon>
        <taxon>Pleosporomycetidae</taxon>
        <taxon>Pleosporales</taxon>
        <taxon>Massarineae</taxon>
        <taxon>Didymosphaeriaceae</taxon>
        <taxon>Bimuria</taxon>
    </lineage>
</organism>
<protein>
    <submittedName>
        <fullName evidence="2">Uncharacterized protein</fullName>
    </submittedName>
</protein>
<dbReference type="Proteomes" id="UP000800036">
    <property type="component" value="Unassembled WGS sequence"/>
</dbReference>
<evidence type="ECO:0000313" key="2">
    <source>
        <dbReference type="EMBL" id="KAF1970999.1"/>
    </source>
</evidence>
<evidence type="ECO:0000313" key="3">
    <source>
        <dbReference type="Proteomes" id="UP000800036"/>
    </source>
</evidence>
<name>A0A6A5V404_9PLEO</name>
<dbReference type="EMBL" id="ML976696">
    <property type="protein sequence ID" value="KAF1970999.1"/>
    <property type="molecule type" value="Genomic_DNA"/>
</dbReference>
<keyword evidence="3" id="KW-1185">Reference proteome</keyword>
<sequence>MIRTCGSLGEVKATAWTLSGLAGFQNINFFGAVVSRVWCNFQRLTPRRGDSLRHRRLETFGALHIHRPTNLLGYYSCLLTKIRDAIRRQAHRVASTPGPGSAYNPFSRVRTRDHATVVQVDSDADRPTELPTLEQRFSDRCDRTTFSLRSARGFERHLGAHRLRISLAHALSYNEYPNDLSAEPYLNYIANRHVGRGMLDNYLALFMRVVQHFSNAQKQPVRITPSAPSIRSLLATLSSSDSEAMFANTETGSKARKEDVEDTVMYIMGTWTMLQSSFVQLLSGFRKIMTAYEMQTELDGTSKESFDQSLAGWIQGSRMLPGPHKETRSSIIGFEDDVVRTAMKRIALLGQATSMHPRTFINKPSTSSLLTQFDLGLSNSRILHHSLDAMDSLESLSVKATRLNAFTLNVLGAVQISWTHNISCHMLLSRHGGRHVLEIFALPHDSHIEYDPLLVKLMNGTEASDWTQDLFPCLWSRMVRLEDHLQEAKPWSIWILFRDRRDTLQFWTFCFATIVVLLTFLQVALGVVQVVGSFK</sequence>
<gene>
    <name evidence="2" type="ORF">BU23DRAFT_570259</name>
</gene>
<accession>A0A6A5V404</accession>
<keyword evidence="1" id="KW-0812">Transmembrane</keyword>
<evidence type="ECO:0000256" key="1">
    <source>
        <dbReference type="SAM" id="Phobius"/>
    </source>
</evidence>
<feature type="transmembrane region" description="Helical" evidence="1">
    <location>
        <begin position="506"/>
        <end position="531"/>
    </location>
</feature>
<dbReference type="AlphaFoldDB" id="A0A6A5V404"/>
<keyword evidence="1" id="KW-0472">Membrane</keyword>
<reference evidence="2" key="1">
    <citation type="journal article" date="2020" name="Stud. Mycol.">
        <title>101 Dothideomycetes genomes: a test case for predicting lifestyles and emergence of pathogens.</title>
        <authorList>
            <person name="Haridas S."/>
            <person name="Albert R."/>
            <person name="Binder M."/>
            <person name="Bloem J."/>
            <person name="Labutti K."/>
            <person name="Salamov A."/>
            <person name="Andreopoulos B."/>
            <person name="Baker S."/>
            <person name="Barry K."/>
            <person name="Bills G."/>
            <person name="Bluhm B."/>
            <person name="Cannon C."/>
            <person name="Castanera R."/>
            <person name="Culley D."/>
            <person name="Daum C."/>
            <person name="Ezra D."/>
            <person name="Gonzalez J."/>
            <person name="Henrissat B."/>
            <person name="Kuo A."/>
            <person name="Liang C."/>
            <person name="Lipzen A."/>
            <person name="Lutzoni F."/>
            <person name="Magnuson J."/>
            <person name="Mondo S."/>
            <person name="Nolan M."/>
            <person name="Ohm R."/>
            <person name="Pangilinan J."/>
            <person name="Park H.-J."/>
            <person name="Ramirez L."/>
            <person name="Alfaro M."/>
            <person name="Sun H."/>
            <person name="Tritt A."/>
            <person name="Yoshinaga Y."/>
            <person name="Zwiers L.-H."/>
            <person name="Turgeon B."/>
            <person name="Goodwin S."/>
            <person name="Spatafora J."/>
            <person name="Crous P."/>
            <person name="Grigoriev I."/>
        </authorList>
    </citation>
    <scope>NUCLEOTIDE SEQUENCE</scope>
    <source>
        <strain evidence="2">CBS 107.79</strain>
    </source>
</reference>